<dbReference type="InterPro" id="IPR013320">
    <property type="entry name" value="ConA-like_dom_sf"/>
</dbReference>
<organism evidence="2 3">
    <name type="scientific">Cymbomonas tetramitiformis</name>
    <dbReference type="NCBI Taxonomy" id="36881"/>
    <lineage>
        <taxon>Eukaryota</taxon>
        <taxon>Viridiplantae</taxon>
        <taxon>Chlorophyta</taxon>
        <taxon>Pyramimonadophyceae</taxon>
        <taxon>Pyramimonadales</taxon>
        <taxon>Pyramimonadaceae</taxon>
        <taxon>Cymbomonas</taxon>
    </lineage>
</organism>
<feature type="region of interest" description="Disordered" evidence="1">
    <location>
        <begin position="523"/>
        <end position="561"/>
    </location>
</feature>
<gene>
    <name evidence="2" type="ORF">CYMTET_17185</name>
</gene>
<keyword evidence="3" id="KW-1185">Reference proteome</keyword>
<proteinExistence type="predicted"/>
<accession>A0AAE0L7J6</accession>
<evidence type="ECO:0000313" key="3">
    <source>
        <dbReference type="Proteomes" id="UP001190700"/>
    </source>
</evidence>
<evidence type="ECO:0000256" key="1">
    <source>
        <dbReference type="SAM" id="MobiDB-lite"/>
    </source>
</evidence>
<feature type="compositionally biased region" description="Basic and acidic residues" evidence="1">
    <location>
        <begin position="550"/>
        <end position="559"/>
    </location>
</feature>
<dbReference type="SUPFAM" id="SSF49899">
    <property type="entry name" value="Concanavalin A-like lectins/glucanases"/>
    <property type="match status" value="1"/>
</dbReference>
<dbReference type="Proteomes" id="UP001190700">
    <property type="component" value="Unassembled WGS sequence"/>
</dbReference>
<name>A0AAE0L7J6_9CHLO</name>
<evidence type="ECO:0000313" key="2">
    <source>
        <dbReference type="EMBL" id="KAK3274640.1"/>
    </source>
</evidence>
<dbReference type="AlphaFoldDB" id="A0AAE0L7J6"/>
<reference evidence="2 3" key="1">
    <citation type="journal article" date="2015" name="Genome Biol. Evol.">
        <title>Comparative Genomics of a Bacterivorous Green Alga Reveals Evolutionary Causalities and Consequences of Phago-Mixotrophic Mode of Nutrition.</title>
        <authorList>
            <person name="Burns J.A."/>
            <person name="Paasch A."/>
            <person name="Narechania A."/>
            <person name="Kim E."/>
        </authorList>
    </citation>
    <scope>NUCLEOTIDE SEQUENCE [LARGE SCALE GENOMIC DNA]</scope>
    <source>
        <strain evidence="2 3">PLY_AMNH</strain>
    </source>
</reference>
<dbReference type="Gene3D" id="2.60.120.200">
    <property type="match status" value="1"/>
</dbReference>
<comment type="caution">
    <text evidence="2">The sequence shown here is derived from an EMBL/GenBank/DDBJ whole genome shotgun (WGS) entry which is preliminary data.</text>
</comment>
<protein>
    <submittedName>
        <fullName evidence="2">Uncharacterized protein</fullName>
    </submittedName>
</protein>
<sequence length="617" mass="68237">MLLENLSLKGRRSKRSMPWAQTVCFGVLEFVFVLSATIHLADAKPPLAGGAGYAMYFDHERSEIMSWIWSQTPQTAMTIEFWVYTYDHHLYRSYIFDYDAYSLTADGLEISENYALLLTFFNSVPRLGYGAAIYNCDNPECQIYSGQHKYSWHHIALSFDFSSNAGAVLVWFVNGVASLGKGSTGLLRDFYSGDFIIDQLRIWSTNLSAEAISEAYINDRVDPTMHQDLITQLSFDKLINVKGKQYVEDDSGNGNDASYGHWPGIKQSLLMIKEGVQPVQKPRMVGSQADLYGKDIVVHVHPGEEVEITLRGKDPTGDSLITSIVLLPTSNSNVGGGRLTSLDDNIELEVGTAVSTTASVSAGLAPRVRYTAPSSMQADDIEWTAHFEYSVTNTQGETTEATVIIHDHSSFGAPEKEYFTSEDTPVSVLLGSIDMNGSPLSALVTSLPSEGHLYQAVFDQDSNFYGNEDFSNLASPFRCVAAASPSRVRLQRRRKWNGTHLSSKMKPATASQVMPARVAQRLPKPSCQPGPFSTDPSAVRKPKLSSNCVQDHRAEDPRQQRSLTIRRNNARGRHAAHDMAAPFTTYRLEERPYKKMLAAPSLARAAACSRTLALLRA</sequence>
<dbReference type="EMBL" id="LGRX02007616">
    <property type="protein sequence ID" value="KAK3274640.1"/>
    <property type="molecule type" value="Genomic_DNA"/>
</dbReference>